<keyword evidence="4" id="KW-0812">Transmembrane</keyword>
<evidence type="ECO:0000256" key="2">
    <source>
        <dbReference type="ARBA" id="ARBA00022588"/>
    </source>
</evidence>
<dbReference type="SMART" id="SM00701">
    <property type="entry name" value="PGRP"/>
    <property type="match status" value="1"/>
</dbReference>
<evidence type="ECO:0000256" key="1">
    <source>
        <dbReference type="ARBA" id="ARBA00007553"/>
    </source>
</evidence>
<dbReference type="Proteomes" id="UP000838878">
    <property type="component" value="Chromosome 11"/>
</dbReference>
<keyword evidence="2" id="KW-0399">Innate immunity</keyword>
<evidence type="ECO:0000313" key="6">
    <source>
        <dbReference type="EMBL" id="CAH0716070.1"/>
    </source>
</evidence>
<dbReference type="GO" id="GO:0008745">
    <property type="term" value="F:N-acetylmuramoyl-L-alanine amidase activity"/>
    <property type="evidence" value="ECO:0007669"/>
    <property type="project" value="InterPro"/>
</dbReference>
<reference evidence="6" key="1">
    <citation type="submission" date="2021-12" db="EMBL/GenBank/DDBJ databases">
        <authorList>
            <person name="Martin H S."/>
        </authorList>
    </citation>
    <scope>NUCLEOTIDE SEQUENCE</scope>
</reference>
<feature type="transmembrane region" description="Helical" evidence="4">
    <location>
        <begin position="48"/>
        <end position="73"/>
    </location>
</feature>
<keyword evidence="4" id="KW-0472">Membrane</keyword>
<dbReference type="AlphaFoldDB" id="A0A8J9Y7D9"/>
<dbReference type="EMBL" id="OV170231">
    <property type="protein sequence ID" value="CAH0716070.1"/>
    <property type="molecule type" value="Genomic_DNA"/>
</dbReference>
<dbReference type="InterPro" id="IPR006619">
    <property type="entry name" value="PGRP_domain_met/bac"/>
</dbReference>
<keyword evidence="4" id="KW-1133">Transmembrane helix</keyword>
<name>A0A8J9Y7D9_9NEOP</name>
<dbReference type="InterPro" id="IPR036505">
    <property type="entry name" value="Amidase/PGRP_sf"/>
</dbReference>
<gene>
    <name evidence="6" type="ORF">BINO364_LOCUS2908</name>
</gene>
<dbReference type="GO" id="GO:0045087">
    <property type="term" value="P:innate immune response"/>
    <property type="evidence" value="ECO:0007669"/>
    <property type="project" value="UniProtKB-KW"/>
</dbReference>
<evidence type="ECO:0000313" key="7">
    <source>
        <dbReference type="Proteomes" id="UP000838878"/>
    </source>
</evidence>
<dbReference type="InterPro" id="IPR015510">
    <property type="entry name" value="PGRP"/>
</dbReference>
<dbReference type="SUPFAM" id="SSF55846">
    <property type="entry name" value="N-acetylmuramoyl-L-alanine amidase-like"/>
    <property type="match status" value="1"/>
</dbReference>
<dbReference type="GO" id="GO:0009253">
    <property type="term" value="P:peptidoglycan catabolic process"/>
    <property type="evidence" value="ECO:0007669"/>
    <property type="project" value="InterPro"/>
</dbReference>
<feature type="domain" description="Peptidoglycan recognition protein family" evidence="5">
    <location>
        <begin position="100"/>
        <end position="228"/>
    </location>
</feature>
<organism evidence="6 7">
    <name type="scientific">Brenthis ino</name>
    <name type="common">lesser marbled fritillary</name>
    <dbReference type="NCBI Taxonomy" id="405034"/>
    <lineage>
        <taxon>Eukaryota</taxon>
        <taxon>Metazoa</taxon>
        <taxon>Ecdysozoa</taxon>
        <taxon>Arthropoda</taxon>
        <taxon>Hexapoda</taxon>
        <taxon>Insecta</taxon>
        <taxon>Pterygota</taxon>
        <taxon>Neoptera</taxon>
        <taxon>Endopterygota</taxon>
        <taxon>Lepidoptera</taxon>
        <taxon>Glossata</taxon>
        <taxon>Ditrysia</taxon>
        <taxon>Papilionoidea</taxon>
        <taxon>Nymphalidae</taxon>
        <taxon>Heliconiinae</taxon>
        <taxon>Argynnini</taxon>
        <taxon>Brenthis</taxon>
    </lineage>
</organism>
<sequence length="266" mass="30187">MQPLMSPIDYEARTRAGHRADNETARGSSEQTPLLQYRFPRGNDHVNAATVIVVGCLLFVLLSGAIIGMYLLLIQIQSENIVPPVDTPHYVRRSDWAISGTLKNRSSSLTRLSTSTTDCVVVLQTDTGSCDDIPTCAEFIEEMEYQMPNHALPYNYIITNEGDAYEYLGWQPSDYVPNRTSFVFAFIGNYTYTPPTRRQIFVTKSIIDELLNNEHLAKNYTIVGKDLKDLKYLTNDPGNINKEVDMLMFVILTRMYSNFTEAMTHM</sequence>
<dbReference type="CDD" id="cd06583">
    <property type="entry name" value="PGRP"/>
    <property type="match status" value="1"/>
</dbReference>
<feature type="non-terminal residue" evidence="6">
    <location>
        <position position="266"/>
    </location>
</feature>
<dbReference type="OrthoDB" id="7939567at2759"/>
<accession>A0A8J9Y7D9</accession>
<evidence type="ECO:0000256" key="3">
    <source>
        <dbReference type="ARBA" id="ARBA00022859"/>
    </source>
</evidence>
<protein>
    <recommendedName>
        <fullName evidence="5">Peptidoglycan recognition protein family domain-containing protein</fullName>
    </recommendedName>
</protein>
<dbReference type="PANTHER" id="PTHR11022:SF74">
    <property type="entry name" value="PEPTIDOGLYCAN-RECOGNITION PROTEIN SA"/>
    <property type="match status" value="1"/>
</dbReference>
<evidence type="ECO:0000259" key="5">
    <source>
        <dbReference type="SMART" id="SM00701"/>
    </source>
</evidence>
<dbReference type="Gene3D" id="3.40.80.10">
    <property type="entry name" value="Peptidoglycan recognition protein-like"/>
    <property type="match status" value="1"/>
</dbReference>
<keyword evidence="3" id="KW-0391">Immunity</keyword>
<proteinExistence type="inferred from homology"/>
<dbReference type="InterPro" id="IPR002502">
    <property type="entry name" value="Amidase_domain"/>
</dbReference>
<dbReference type="PANTHER" id="PTHR11022">
    <property type="entry name" value="PEPTIDOGLYCAN RECOGNITION PROTEIN"/>
    <property type="match status" value="1"/>
</dbReference>
<comment type="similarity">
    <text evidence="1">Belongs to the N-acetylmuramoyl-L-alanine amidase 2 family.</text>
</comment>
<dbReference type="GO" id="GO:0008270">
    <property type="term" value="F:zinc ion binding"/>
    <property type="evidence" value="ECO:0007669"/>
    <property type="project" value="InterPro"/>
</dbReference>
<dbReference type="Pfam" id="PF01510">
    <property type="entry name" value="Amidase_2"/>
    <property type="match status" value="1"/>
</dbReference>
<keyword evidence="7" id="KW-1185">Reference proteome</keyword>
<evidence type="ECO:0000256" key="4">
    <source>
        <dbReference type="SAM" id="Phobius"/>
    </source>
</evidence>